<sequence length="296" mass="35317">MKVIDCTECKFIHIIPLPSKKEISKLYKKKYYTKIKPQYIRKYEREIDYWNLIFDEKLDYLETKIKRKTKSILDIGSGSGFFLKRAKEKGWIVHGIEPNKIASNYSEKIGIPVINDFFQNVEIENMKKYDAINLFDVLEHVHNPTELLKKCHQLLKSRGIVVIEVPNDYNPLQKIVQKSLKKEEYWLTILTKSRNYNWASKIDHVNYFNFFSLKRLLTKLRFKVIYQQSTFPLELFLLMGDDYLKSEKIGKKIHQKRINLEMNLMIDENMRIKKEIYEKFAELGIGRTAIIFAQKT</sequence>
<dbReference type="EMBL" id="UINC01045595">
    <property type="protein sequence ID" value="SVB52544.1"/>
    <property type="molecule type" value="Genomic_DNA"/>
</dbReference>
<gene>
    <name evidence="1" type="ORF">METZ01_LOCUS205398</name>
</gene>
<name>A0A382EQV8_9ZZZZ</name>
<dbReference type="Gene3D" id="3.40.50.150">
    <property type="entry name" value="Vaccinia Virus protein VP39"/>
    <property type="match status" value="1"/>
</dbReference>
<evidence type="ECO:0000313" key="1">
    <source>
        <dbReference type="EMBL" id="SVB52544.1"/>
    </source>
</evidence>
<dbReference type="PANTHER" id="PTHR43861">
    <property type="entry name" value="TRANS-ACONITATE 2-METHYLTRANSFERASE-RELATED"/>
    <property type="match status" value="1"/>
</dbReference>
<dbReference type="AlphaFoldDB" id="A0A382EQV8"/>
<dbReference type="CDD" id="cd02440">
    <property type="entry name" value="AdoMet_MTases"/>
    <property type="match status" value="1"/>
</dbReference>
<dbReference type="SUPFAM" id="SSF53335">
    <property type="entry name" value="S-adenosyl-L-methionine-dependent methyltransferases"/>
    <property type="match status" value="1"/>
</dbReference>
<organism evidence="1">
    <name type="scientific">marine metagenome</name>
    <dbReference type="NCBI Taxonomy" id="408172"/>
    <lineage>
        <taxon>unclassified sequences</taxon>
        <taxon>metagenomes</taxon>
        <taxon>ecological metagenomes</taxon>
    </lineage>
</organism>
<protein>
    <recommendedName>
        <fullName evidence="2">Methyltransferase type 11 domain-containing protein</fullName>
    </recommendedName>
</protein>
<reference evidence="1" key="1">
    <citation type="submission" date="2018-05" db="EMBL/GenBank/DDBJ databases">
        <authorList>
            <person name="Lanie J.A."/>
            <person name="Ng W.-L."/>
            <person name="Kazmierczak K.M."/>
            <person name="Andrzejewski T.M."/>
            <person name="Davidsen T.M."/>
            <person name="Wayne K.J."/>
            <person name="Tettelin H."/>
            <person name="Glass J.I."/>
            <person name="Rusch D."/>
            <person name="Podicherti R."/>
            <person name="Tsui H.-C.T."/>
            <person name="Winkler M.E."/>
        </authorList>
    </citation>
    <scope>NUCLEOTIDE SEQUENCE</scope>
</reference>
<dbReference type="Pfam" id="PF13489">
    <property type="entry name" value="Methyltransf_23"/>
    <property type="match status" value="1"/>
</dbReference>
<accession>A0A382EQV8</accession>
<dbReference type="InterPro" id="IPR029063">
    <property type="entry name" value="SAM-dependent_MTases_sf"/>
</dbReference>
<dbReference type="PANTHER" id="PTHR43861:SF6">
    <property type="entry name" value="METHYLTRANSFERASE TYPE 11"/>
    <property type="match status" value="1"/>
</dbReference>
<evidence type="ECO:0008006" key="2">
    <source>
        <dbReference type="Google" id="ProtNLM"/>
    </source>
</evidence>
<proteinExistence type="predicted"/>